<reference evidence="5" key="1">
    <citation type="submission" date="2019-06" db="EMBL/GenBank/DDBJ databases">
        <authorList>
            <person name="Deangelis K."/>
            <person name="Huntemann M."/>
            <person name="Clum A."/>
            <person name="Pillay M."/>
            <person name="Palaniappan K."/>
            <person name="Varghese N."/>
            <person name="Mikhailova N."/>
            <person name="Stamatis D."/>
            <person name="Reddy T."/>
            <person name="Daum C."/>
            <person name="Shapiro N."/>
            <person name="Ivanova N."/>
            <person name="Kyrpides N."/>
            <person name="Woyke T."/>
        </authorList>
    </citation>
    <scope>NUCLEOTIDE SEQUENCE [LARGE SCALE GENOMIC DNA]</scope>
    <source>
        <strain evidence="5">128R</strain>
    </source>
</reference>
<keyword evidence="3" id="KW-0472">Membrane</keyword>
<organism evidence="5">
    <name type="scientific">Serratia fonticola</name>
    <dbReference type="NCBI Taxonomy" id="47917"/>
    <lineage>
        <taxon>Bacteria</taxon>
        <taxon>Pseudomonadati</taxon>
        <taxon>Pseudomonadota</taxon>
        <taxon>Gammaproteobacteria</taxon>
        <taxon>Enterobacterales</taxon>
        <taxon>Yersiniaceae</taxon>
        <taxon>Serratia</taxon>
    </lineage>
</organism>
<protein>
    <submittedName>
        <fullName evidence="5">DNA-binding winged helix-turn-helix (WHTH) protein</fullName>
    </submittedName>
</protein>
<dbReference type="OrthoDB" id="7003224at2"/>
<feature type="DNA-binding region" description="OmpR/PhoB-type" evidence="2">
    <location>
        <begin position="7"/>
        <end position="110"/>
    </location>
</feature>
<dbReference type="Gene3D" id="1.10.10.10">
    <property type="entry name" value="Winged helix-like DNA-binding domain superfamily/Winged helix DNA-binding domain"/>
    <property type="match status" value="1"/>
</dbReference>
<keyword evidence="3" id="KW-0812">Transmembrane</keyword>
<evidence type="ECO:0000313" key="5">
    <source>
        <dbReference type="EMBL" id="TVZ68571.1"/>
    </source>
</evidence>
<comment type="caution">
    <text evidence="5">The sequence shown here is derived from an EMBL/GenBank/DDBJ whole genome shotgun (WGS) entry which is preliminary data.</text>
</comment>
<evidence type="ECO:0000256" key="1">
    <source>
        <dbReference type="ARBA" id="ARBA00023125"/>
    </source>
</evidence>
<dbReference type="InterPro" id="IPR001867">
    <property type="entry name" value="OmpR/PhoB-type_DNA-bd"/>
</dbReference>
<sequence>MTSNSNGCYYLIGDCIEFRPEDNLLYSRINGEKVTLFVAASRCLQLLLNQQGKLVSQKELFEVGWQKNGMGVSNNTFYQNILMLRKGFKLAGYEQAVIKTVPRQGLTVPLAVHVEKILPDSEIDRSKEQPIIEGNIPLFSSHKTKKKPALSLHLWVWGLSLSLCVGVMISLIWNSAEESDFFSSFSYIGKVEQCSVYLNDNQTALKSYMQLNAKNKFTCNKKRFVYFTTYPLVPRASAIRCERPFSPGIKNSCTSEYFLEWKSNE</sequence>
<dbReference type="GO" id="GO:0006355">
    <property type="term" value="P:regulation of DNA-templated transcription"/>
    <property type="evidence" value="ECO:0007669"/>
    <property type="project" value="InterPro"/>
</dbReference>
<dbReference type="SUPFAM" id="SSF46894">
    <property type="entry name" value="C-terminal effector domain of the bipartite response regulators"/>
    <property type="match status" value="1"/>
</dbReference>
<feature type="transmembrane region" description="Helical" evidence="3">
    <location>
        <begin position="152"/>
        <end position="173"/>
    </location>
</feature>
<proteinExistence type="predicted"/>
<dbReference type="PROSITE" id="PS51755">
    <property type="entry name" value="OMPR_PHOB"/>
    <property type="match status" value="1"/>
</dbReference>
<keyword evidence="1 2" id="KW-0238">DNA-binding</keyword>
<feature type="domain" description="OmpR/PhoB-type" evidence="4">
    <location>
        <begin position="7"/>
        <end position="110"/>
    </location>
</feature>
<accession>A0A542BK21</accession>
<keyword evidence="3" id="KW-1133">Transmembrane helix</keyword>
<dbReference type="InterPro" id="IPR016032">
    <property type="entry name" value="Sig_transdc_resp-reg_C-effctor"/>
</dbReference>
<dbReference type="EMBL" id="VISQ01000001">
    <property type="protein sequence ID" value="TVZ68571.1"/>
    <property type="molecule type" value="Genomic_DNA"/>
</dbReference>
<name>A0A542BK21_SERFO</name>
<dbReference type="AlphaFoldDB" id="A0A542BK21"/>
<evidence type="ECO:0000256" key="3">
    <source>
        <dbReference type="SAM" id="Phobius"/>
    </source>
</evidence>
<evidence type="ECO:0000256" key="2">
    <source>
        <dbReference type="PROSITE-ProRule" id="PRU01091"/>
    </source>
</evidence>
<dbReference type="InterPro" id="IPR036388">
    <property type="entry name" value="WH-like_DNA-bd_sf"/>
</dbReference>
<dbReference type="GO" id="GO:0000160">
    <property type="term" value="P:phosphorelay signal transduction system"/>
    <property type="evidence" value="ECO:0007669"/>
    <property type="project" value="InterPro"/>
</dbReference>
<dbReference type="GO" id="GO:0003677">
    <property type="term" value="F:DNA binding"/>
    <property type="evidence" value="ECO:0007669"/>
    <property type="project" value="UniProtKB-UniRule"/>
</dbReference>
<reference evidence="5" key="2">
    <citation type="submission" date="2019-08" db="EMBL/GenBank/DDBJ databases">
        <title>Investigation of anaerobic lignin degradation for improved lignocellulosic biofuels.</title>
        <authorList>
            <person name="Deangelis K.PhD."/>
        </authorList>
    </citation>
    <scope>NUCLEOTIDE SEQUENCE [LARGE SCALE GENOMIC DNA]</scope>
    <source>
        <strain evidence="5">128R</strain>
    </source>
</reference>
<dbReference type="SMART" id="SM00862">
    <property type="entry name" value="Trans_reg_C"/>
    <property type="match status" value="1"/>
</dbReference>
<evidence type="ECO:0000259" key="4">
    <source>
        <dbReference type="PROSITE" id="PS51755"/>
    </source>
</evidence>
<dbReference type="Pfam" id="PF00486">
    <property type="entry name" value="Trans_reg_C"/>
    <property type="match status" value="1"/>
</dbReference>
<gene>
    <name evidence="5" type="ORF">FHU10_1023</name>
</gene>